<gene>
    <name evidence="7" type="ORF">RW1_031_00740</name>
</gene>
<dbReference type="PANTHER" id="PTHR11662:SF450">
    <property type="entry name" value="BLR1003 PROTEIN"/>
    <property type="match status" value="1"/>
</dbReference>
<keyword evidence="8" id="KW-1185">Reference proteome</keyword>
<dbReference type="PROSITE" id="PS50850">
    <property type="entry name" value="MFS"/>
    <property type="match status" value="1"/>
</dbReference>
<dbReference type="GO" id="GO:0005886">
    <property type="term" value="C:plasma membrane"/>
    <property type="evidence" value="ECO:0007669"/>
    <property type="project" value="UniProtKB-SubCell"/>
</dbReference>
<evidence type="ECO:0000256" key="2">
    <source>
        <dbReference type="ARBA" id="ARBA00022692"/>
    </source>
</evidence>
<protein>
    <recommendedName>
        <fullName evidence="6">Major facilitator superfamily (MFS) profile domain-containing protein</fullName>
    </recommendedName>
</protein>
<reference evidence="7 8" key="1">
    <citation type="submission" date="2014-02" db="EMBL/GenBank/DDBJ databases">
        <title>Whole genome shotgun sequence of Rhodococcus wratislaviensis NBRC 100605.</title>
        <authorList>
            <person name="Hosoyama A."/>
            <person name="Tsuchikane K."/>
            <person name="Yoshida I."/>
            <person name="Ohji S."/>
            <person name="Ichikawa N."/>
            <person name="Yamazoe A."/>
            <person name="Fujita N."/>
        </authorList>
    </citation>
    <scope>NUCLEOTIDE SEQUENCE [LARGE SCALE GENOMIC DNA]</scope>
    <source>
        <strain evidence="7 8">NBRC 100605</strain>
    </source>
</reference>
<dbReference type="SUPFAM" id="SSF103473">
    <property type="entry name" value="MFS general substrate transporter"/>
    <property type="match status" value="1"/>
</dbReference>
<evidence type="ECO:0000256" key="4">
    <source>
        <dbReference type="ARBA" id="ARBA00023136"/>
    </source>
</evidence>
<feature type="transmembrane region" description="Helical" evidence="5">
    <location>
        <begin position="224"/>
        <end position="244"/>
    </location>
</feature>
<evidence type="ECO:0000256" key="1">
    <source>
        <dbReference type="ARBA" id="ARBA00004651"/>
    </source>
</evidence>
<evidence type="ECO:0000313" key="8">
    <source>
        <dbReference type="Proteomes" id="UP000019491"/>
    </source>
</evidence>
<comment type="caution">
    <text evidence="7">The sequence shown here is derived from an EMBL/GenBank/DDBJ whole genome shotgun (WGS) entry which is preliminary data.</text>
</comment>
<feature type="domain" description="Major facilitator superfamily (MFS) profile" evidence="6">
    <location>
        <begin position="1"/>
        <end position="248"/>
    </location>
</feature>
<comment type="subcellular location">
    <subcellularLocation>
        <location evidence="1">Cell membrane</location>
        <topology evidence="1">Multi-pass membrane protein</topology>
    </subcellularLocation>
</comment>
<dbReference type="InterPro" id="IPR020846">
    <property type="entry name" value="MFS_dom"/>
</dbReference>
<dbReference type="Gene3D" id="1.20.1250.20">
    <property type="entry name" value="MFS general substrate transporter like domains"/>
    <property type="match status" value="1"/>
</dbReference>
<dbReference type="EMBL" id="BAWF01000031">
    <property type="protein sequence ID" value="GAF46490.1"/>
    <property type="molecule type" value="Genomic_DNA"/>
</dbReference>
<evidence type="ECO:0000256" key="3">
    <source>
        <dbReference type="ARBA" id="ARBA00022989"/>
    </source>
</evidence>
<evidence type="ECO:0000256" key="5">
    <source>
        <dbReference type="SAM" id="Phobius"/>
    </source>
</evidence>
<keyword evidence="2 5" id="KW-0812">Transmembrane</keyword>
<sequence>MLAVVGVVWCIVWLLTWTEGPYSKPAAPRGDAESAEEAAESIDRVPWMQIFRTPTFIGAVVALISLYSLFTAVLTWLPSYFEVGLGYSRLTAGTMFALPSFVAMAALFLTTAISDQLLSRGGSYRLLRGIVPALALLLGGVSLAALPLIDTPALAVAVVSVGYGIASINFPLLNAAVSHICPPRQMAGTLGLLLALMAIGGLIAPYLTGVLVDAAPTAADGYATAFQIFGIAAVVASIVALFTVNPERDARKVLQPQQTASGSAEG</sequence>
<keyword evidence="3 5" id="KW-1133">Transmembrane helix</keyword>
<name>X0R6D8_RHOWR</name>
<feature type="transmembrane region" description="Helical" evidence="5">
    <location>
        <begin position="189"/>
        <end position="212"/>
    </location>
</feature>
<dbReference type="Proteomes" id="UP000019491">
    <property type="component" value="Unassembled WGS sequence"/>
</dbReference>
<dbReference type="InterPro" id="IPR036259">
    <property type="entry name" value="MFS_trans_sf"/>
</dbReference>
<keyword evidence="4 5" id="KW-0472">Membrane</keyword>
<feature type="transmembrane region" description="Helical" evidence="5">
    <location>
        <begin position="96"/>
        <end position="114"/>
    </location>
</feature>
<feature type="transmembrane region" description="Helical" evidence="5">
    <location>
        <begin position="126"/>
        <end position="149"/>
    </location>
</feature>
<dbReference type="Pfam" id="PF07690">
    <property type="entry name" value="MFS_1"/>
    <property type="match status" value="1"/>
</dbReference>
<dbReference type="InterPro" id="IPR050382">
    <property type="entry name" value="MFS_Na/Anion_cotransporter"/>
</dbReference>
<accession>X0R6D8</accession>
<dbReference type="AlphaFoldDB" id="X0R6D8"/>
<dbReference type="PANTHER" id="PTHR11662">
    <property type="entry name" value="SOLUTE CARRIER FAMILY 17"/>
    <property type="match status" value="1"/>
</dbReference>
<feature type="transmembrane region" description="Helical" evidence="5">
    <location>
        <begin position="155"/>
        <end position="177"/>
    </location>
</feature>
<feature type="transmembrane region" description="Helical" evidence="5">
    <location>
        <begin position="56"/>
        <end position="76"/>
    </location>
</feature>
<dbReference type="InterPro" id="IPR011701">
    <property type="entry name" value="MFS"/>
</dbReference>
<evidence type="ECO:0000259" key="6">
    <source>
        <dbReference type="PROSITE" id="PS50850"/>
    </source>
</evidence>
<dbReference type="GO" id="GO:0022857">
    <property type="term" value="F:transmembrane transporter activity"/>
    <property type="evidence" value="ECO:0007669"/>
    <property type="project" value="InterPro"/>
</dbReference>
<proteinExistence type="predicted"/>
<evidence type="ECO:0000313" key="7">
    <source>
        <dbReference type="EMBL" id="GAF46490.1"/>
    </source>
</evidence>
<organism evidence="7 8">
    <name type="scientific">Rhodococcus wratislaviensis NBRC 100605</name>
    <dbReference type="NCBI Taxonomy" id="1219028"/>
    <lineage>
        <taxon>Bacteria</taxon>
        <taxon>Bacillati</taxon>
        <taxon>Actinomycetota</taxon>
        <taxon>Actinomycetes</taxon>
        <taxon>Mycobacteriales</taxon>
        <taxon>Nocardiaceae</taxon>
        <taxon>Rhodococcus</taxon>
    </lineage>
</organism>